<sequence>MSTPGNTGNLRTAGDMAQTETSGTQGFSHIIHFSNVPSIANDTASDATTPSFGPSTAAPNGDQPGSATSETIGPVEPSFNLPYRPTPMCRKRRADPESPERSVRQRANGGTTTSEFATPFFVAANSSEQNGVLAETSQDLEQGEIKDANKQVRRRGVKQAKKTTPGLAASRRATGSADVDMGGSQASAAEETTASTLHDPLTAKAQKWTGKLALDLLYGEYLLVPVRDHSKHIVQKIVAELKKRNTTNNRDSFPEIAEKKGEFKELFPPLFPGSPTSLFTVLQTDGLGVDQLDFTKTQETASLIYKTVLKRVQTKAPESHLLHAEPVAVDTPPSWLQKKPGEARKAFRRRKVRALSELPTAPQNLLTLAFTAENFQTGLVRAMGDSGVMKGKQDDRVKGAVETLLYRFAMKEPRAFPEVFSMA</sequence>
<comment type="caution">
    <text evidence="1">The sequence shown here is derived from an EMBL/GenBank/DDBJ whole genome shotgun (WGS) entry which is preliminary data.</text>
</comment>
<dbReference type="EMBL" id="JAUTXU010000292">
    <property type="protein sequence ID" value="KAK3687001.1"/>
    <property type="molecule type" value="Genomic_DNA"/>
</dbReference>
<proteinExistence type="predicted"/>
<evidence type="ECO:0000313" key="1">
    <source>
        <dbReference type="EMBL" id="KAK3687001.1"/>
    </source>
</evidence>
<reference evidence="1" key="1">
    <citation type="submission" date="2023-07" db="EMBL/GenBank/DDBJ databases">
        <title>Black Yeasts Isolated from many extreme environments.</title>
        <authorList>
            <person name="Coleine C."/>
            <person name="Stajich J.E."/>
            <person name="Selbmann L."/>
        </authorList>
    </citation>
    <scope>NUCLEOTIDE SEQUENCE</scope>
    <source>
        <strain evidence="1">CCFEE 5714</strain>
    </source>
</reference>
<organism evidence="1 2">
    <name type="scientific">Vermiconidia calcicola</name>
    <dbReference type="NCBI Taxonomy" id="1690605"/>
    <lineage>
        <taxon>Eukaryota</taxon>
        <taxon>Fungi</taxon>
        <taxon>Dikarya</taxon>
        <taxon>Ascomycota</taxon>
        <taxon>Pezizomycotina</taxon>
        <taxon>Dothideomycetes</taxon>
        <taxon>Dothideomycetidae</taxon>
        <taxon>Mycosphaerellales</taxon>
        <taxon>Extremaceae</taxon>
        <taxon>Vermiconidia</taxon>
    </lineage>
</organism>
<gene>
    <name evidence="1" type="ORF">LTR37_019253</name>
</gene>
<dbReference type="Proteomes" id="UP001281147">
    <property type="component" value="Unassembled WGS sequence"/>
</dbReference>
<evidence type="ECO:0000313" key="2">
    <source>
        <dbReference type="Proteomes" id="UP001281147"/>
    </source>
</evidence>
<protein>
    <submittedName>
        <fullName evidence="1">Uncharacterized protein</fullName>
    </submittedName>
</protein>
<accession>A0ACC3MEV2</accession>
<name>A0ACC3MEV2_9PEZI</name>
<keyword evidence="2" id="KW-1185">Reference proteome</keyword>